<protein>
    <submittedName>
        <fullName evidence="3">Pilus assembly protein</fullName>
    </submittedName>
</protein>
<keyword evidence="1" id="KW-1133">Transmembrane helix</keyword>
<feature type="transmembrane region" description="Helical" evidence="1">
    <location>
        <begin position="15"/>
        <end position="35"/>
    </location>
</feature>
<sequence length="183" mass="18973">MPSLRQHKQAREQGMTLVVTLIFMVIFLLLVISLIHSSVVNVKVAGNQQHTVEARSAAQQAIEQTISQDFTANPAAAASSVAVDVNGDGTADYVAQASAPVCTSSQPIKDTDLDTTNADDVSCYLGNGNQNTGILTSTASGGNSLCNSTQWDVQASVNDSTTGANVTLHQGVAVRVPVGTTCP</sequence>
<accession>A0ABM6F1B9</accession>
<keyword evidence="4" id="KW-1185">Reference proteome</keyword>
<organism evidence="3 4">
    <name type="scientific">Cupriavidus malaysiensis</name>
    <dbReference type="NCBI Taxonomy" id="367825"/>
    <lineage>
        <taxon>Bacteria</taxon>
        <taxon>Pseudomonadati</taxon>
        <taxon>Pseudomonadota</taxon>
        <taxon>Betaproteobacteria</taxon>
        <taxon>Burkholderiales</taxon>
        <taxon>Burkholderiaceae</taxon>
        <taxon>Cupriavidus</taxon>
    </lineage>
</organism>
<dbReference type="EMBL" id="CP017754">
    <property type="protein sequence ID" value="AOZ05186.1"/>
    <property type="molecule type" value="Genomic_DNA"/>
</dbReference>
<feature type="domain" description="Type 4 fimbrial biogenesis protein PilX N-terminal" evidence="2">
    <location>
        <begin position="13"/>
        <end position="59"/>
    </location>
</feature>
<name>A0ABM6F1B9_9BURK</name>
<proteinExistence type="predicted"/>
<evidence type="ECO:0000313" key="3">
    <source>
        <dbReference type="EMBL" id="AOZ05186.1"/>
    </source>
</evidence>
<evidence type="ECO:0000313" key="4">
    <source>
        <dbReference type="Proteomes" id="UP000177515"/>
    </source>
</evidence>
<dbReference type="Proteomes" id="UP000177515">
    <property type="component" value="Chromosome 1"/>
</dbReference>
<evidence type="ECO:0000259" key="2">
    <source>
        <dbReference type="Pfam" id="PF14341"/>
    </source>
</evidence>
<gene>
    <name evidence="3" type="ORF">BKK80_04610</name>
</gene>
<dbReference type="RefSeq" id="WP_071011164.1">
    <property type="nucleotide sequence ID" value="NZ_CP017754.1"/>
</dbReference>
<keyword evidence="1" id="KW-0812">Transmembrane</keyword>
<evidence type="ECO:0000256" key="1">
    <source>
        <dbReference type="SAM" id="Phobius"/>
    </source>
</evidence>
<keyword evidence="1" id="KW-0472">Membrane</keyword>
<reference evidence="3 4" key="1">
    <citation type="submission" date="2016-10" db="EMBL/GenBank/DDBJ databases">
        <title>Complete genome sequences of three Cupriavidus strains isolated from various Malaysian environments.</title>
        <authorList>
            <person name="Abdullah A.A.-A."/>
            <person name="Shafie N.A.H."/>
            <person name="Lau N.S."/>
        </authorList>
    </citation>
    <scope>NUCLEOTIDE SEQUENCE [LARGE SCALE GENOMIC DNA]</scope>
    <source>
        <strain evidence="3 4">USMAA1020</strain>
    </source>
</reference>
<dbReference type="InterPro" id="IPR025746">
    <property type="entry name" value="PilX_N_dom"/>
</dbReference>
<dbReference type="Pfam" id="PF14341">
    <property type="entry name" value="PilX_N"/>
    <property type="match status" value="1"/>
</dbReference>